<reference evidence="3" key="1">
    <citation type="submission" date="2021-10" db="EMBL/GenBank/DDBJ databases">
        <title>Tamlana sargassums sp. nov., and Tamlana laminarinivorans sp. nov., two new bacteria isolated from the brown alga.</title>
        <authorList>
            <person name="Li J."/>
        </authorList>
    </citation>
    <scope>NUCLEOTIDE SEQUENCE</scope>
    <source>
        <strain evidence="3">62-3</strain>
    </source>
</reference>
<dbReference type="EMBL" id="JAJAPX010000003">
    <property type="protein sequence ID" value="MCB4808416.1"/>
    <property type="molecule type" value="Genomic_DNA"/>
</dbReference>
<keyword evidence="2" id="KW-0812">Transmembrane</keyword>
<keyword evidence="1" id="KW-0175">Coiled coil</keyword>
<evidence type="ECO:0000313" key="3">
    <source>
        <dbReference type="EMBL" id="MCB4808416.1"/>
    </source>
</evidence>
<feature type="transmembrane region" description="Helical" evidence="2">
    <location>
        <begin position="58"/>
        <end position="76"/>
    </location>
</feature>
<keyword evidence="2" id="KW-0472">Membrane</keyword>
<dbReference type="AlphaFoldDB" id="A0A9X1L733"/>
<organism evidence="3 4">
    <name type="scientific">Neotamlana sargassicola</name>
    <dbReference type="NCBI Taxonomy" id="2883125"/>
    <lineage>
        <taxon>Bacteria</taxon>
        <taxon>Pseudomonadati</taxon>
        <taxon>Bacteroidota</taxon>
        <taxon>Flavobacteriia</taxon>
        <taxon>Flavobacteriales</taxon>
        <taxon>Flavobacteriaceae</taxon>
        <taxon>Neotamlana</taxon>
    </lineage>
</organism>
<keyword evidence="2" id="KW-1133">Transmembrane helix</keyword>
<dbReference type="Proteomes" id="UP001139286">
    <property type="component" value="Unassembled WGS sequence"/>
</dbReference>
<feature type="transmembrane region" description="Helical" evidence="2">
    <location>
        <begin position="29"/>
        <end position="46"/>
    </location>
</feature>
<dbReference type="RefSeq" id="WP_226695827.1">
    <property type="nucleotide sequence ID" value="NZ_JAJAPX010000003.1"/>
</dbReference>
<protein>
    <submittedName>
        <fullName evidence="3">FUSC family protein</fullName>
    </submittedName>
</protein>
<feature type="coiled-coil region" evidence="1">
    <location>
        <begin position="85"/>
        <end position="137"/>
    </location>
</feature>
<evidence type="ECO:0000313" key="4">
    <source>
        <dbReference type="Proteomes" id="UP001139286"/>
    </source>
</evidence>
<evidence type="ECO:0000256" key="2">
    <source>
        <dbReference type="SAM" id="Phobius"/>
    </source>
</evidence>
<evidence type="ECO:0000256" key="1">
    <source>
        <dbReference type="SAM" id="Coils"/>
    </source>
</evidence>
<comment type="caution">
    <text evidence="3">The sequence shown here is derived from an EMBL/GenBank/DDBJ whole genome shotgun (WGS) entry which is preliminary data.</text>
</comment>
<name>A0A9X1L733_9FLAO</name>
<keyword evidence="4" id="KW-1185">Reference proteome</keyword>
<gene>
    <name evidence="3" type="ORF">LG651_09140</name>
</gene>
<accession>A0A9X1L733</accession>
<sequence length="169" mass="18972">MKKLLTILGIIASVFTVILSILPISNLAVIPGIIALALAGFAYYLSKKSGEVKKIIPFTLMLTGLALILTTYKAMFTETVVEDTKVLEETEIKLEEEAIEELEELDIEELEIDEAEIEAIDIEESNLEIEAEDLKNIDINENVDAQELEIIEFEDVEIDETELENLEIE</sequence>
<proteinExistence type="predicted"/>